<dbReference type="Gene3D" id="3.90.79.10">
    <property type="entry name" value="Nucleoside Triphosphate Pyrophosphohydrolase"/>
    <property type="match status" value="1"/>
</dbReference>
<dbReference type="AlphaFoldDB" id="A0A4R6RX07"/>
<dbReference type="RefSeq" id="WP_166659479.1">
    <property type="nucleotide sequence ID" value="NZ_SNXZ01000009.1"/>
</dbReference>
<protein>
    <submittedName>
        <fullName evidence="2">NUDIX domain-containing protein</fullName>
    </submittedName>
</protein>
<evidence type="ECO:0000259" key="1">
    <source>
        <dbReference type="PROSITE" id="PS51462"/>
    </source>
</evidence>
<dbReference type="SUPFAM" id="SSF55811">
    <property type="entry name" value="Nudix"/>
    <property type="match status" value="1"/>
</dbReference>
<comment type="caution">
    <text evidence="2">The sequence shown here is derived from an EMBL/GenBank/DDBJ whole genome shotgun (WGS) entry which is preliminary data.</text>
</comment>
<dbReference type="PROSITE" id="PS51462">
    <property type="entry name" value="NUDIX"/>
    <property type="match status" value="1"/>
</dbReference>
<evidence type="ECO:0000313" key="3">
    <source>
        <dbReference type="Proteomes" id="UP000295444"/>
    </source>
</evidence>
<proteinExistence type="predicted"/>
<evidence type="ECO:0000313" key="2">
    <source>
        <dbReference type="EMBL" id="TDP91027.1"/>
    </source>
</evidence>
<name>A0A4R6RX07_LABRH</name>
<feature type="domain" description="Nudix hydrolase" evidence="1">
    <location>
        <begin position="17"/>
        <end position="159"/>
    </location>
</feature>
<accession>A0A4R6RX07</accession>
<organism evidence="2 3">
    <name type="scientific">Labedaea rhizosphaerae</name>
    <dbReference type="NCBI Taxonomy" id="598644"/>
    <lineage>
        <taxon>Bacteria</taxon>
        <taxon>Bacillati</taxon>
        <taxon>Actinomycetota</taxon>
        <taxon>Actinomycetes</taxon>
        <taxon>Pseudonocardiales</taxon>
        <taxon>Pseudonocardiaceae</taxon>
        <taxon>Labedaea</taxon>
    </lineage>
</organism>
<dbReference type="Pfam" id="PF00293">
    <property type="entry name" value="NUDIX"/>
    <property type="match status" value="1"/>
</dbReference>
<sequence>MNKNGVALRDDKAALRAQESAVRVLCVDPRGRILLLRWTDPDGTVYWEPPGGVIGAGESTVEAAGRGLTQHTGVTARAITGRHILVRRDLTWFGEPITVIEPFYLARVGETPVIDHSRPAFARRATGSRCTGHKWLWPDELSTMQDHVEPADLRSVTLRLGIGTSWTTRTRL</sequence>
<dbReference type="InterPro" id="IPR015797">
    <property type="entry name" value="NUDIX_hydrolase-like_dom_sf"/>
</dbReference>
<gene>
    <name evidence="2" type="ORF">EV186_10919</name>
</gene>
<reference evidence="2 3" key="1">
    <citation type="submission" date="2019-03" db="EMBL/GenBank/DDBJ databases">
        <title>Genomic Encyclopedia of Type Strains, Phase IV (KMG-IV): sequencing the most valuable type-strain genomes for metagenomic binning, comparative biology and taxonomic classification.</title>
        <authorList>
            <person name="Goeker M."/>
        </authorList>
    </citation>
    <scope>NUCLEOTIDE SEQUENCE [LARGE SCALE GENOMIC DNA]</scope>
    <source>
        <strain evidence="2 3">DSM 45361</strain>
    </source>
</reference>
<dbReference type="InterPro" id="IPR000086">
    <property type="entry name" value="NUDIX_hydrolase_dom"/>
</dbReference>
<dbReference type="EMBL" id="SNXZ01000009">
    <property type="protein sequence ID" value="TDP91027.1"/>
    <property type="molecule type" value="Genomic_DNA"/>
</dbReference>
<keyword evidence="3" id="KW-1185">Reference proteome</keyword>
<dbReference type="Proteomes" id="UP000295444">
    <property type="component" value="Unassembled WGS sequence"/>
</dbReference>